<dbReference type="AlphaFoldDB" id="A0AA39J3L8"/>
<evidence type="ECO:0000313" key="2">
    <source>
        <dbReference type="Proteomes" id="UP001175226"/>
    </source>
</evidence>
<protein>
    <submittedName>
        <fullName evidence="1">Uncharacterized protein</fullName>
    </submittedName>
</protein>
<name>A0AA39J3L8_9AGAR</name>
<dbReference type="EMBL" id="JAUEPT010000062">
    <property type="protein sequence ID" value="KAK0435505.1"/>
    <property type="molecule type" value="Genomic_DNA"/>
</dbReference>
<keyword evidence="2" id="KW-1185">Reference proteome</keyword>
<gene>
    <name evidence="1" type="ORF">EV421DRAFT_1694895</name>
</gene>
<organism evidence="1 2">
    <name type="scientific">Armillaria borealis</name>
    <dbReference type="NCBI Taxonomy" id="47425"/>
    <lineage>
        <taxon>Eukaryota</taxon>
        <taxon>Fungi</taxon>
        <taxon>Dikarya</taxon>
        <taxon>Basidiomycota</taxon>
        <taxon>Agaricomycotina</taxon>
        <taxon>Agaricomycetes</taxon>
        <taxon>Agaricomycetidae</taxon>
        <taxon>Agaricales</taxon>
        <taxon>Marasmiineae</taxon>
        <taxon>Physalacriaceae</taxon>
        <taxon>Armillaria</taxon>
    </lineage>
</organism>
<dbReference type="Proteomes" id="UP001175226">
    <property type="component" value="Unassembled WGS sequence"/>
</dbReference>
<proteinExistence type="predicted"/>
<accession>A0AA39J3L8</accession>
<reference evidence="1" key="1">
    <citation type="submission" date="2023-06" db="EMBL/GenBank/DDBJ databases">
        <authorList>
            <consortium name="Lawrence Berkeley National Laboratory"/>
            <person name="Ahrendt S."/>
            <person name="Sahu N."/>
            <person name="Indic B."/>
            <person name="Wong-Bajracharya J."/>
            <person name="Merenyi Z."/>
            <person name="Ke H.-M."/>
            <person name="Monk M."/>
            <person name="Kocsube S."/>
            <person name="Drula E."/>
            <person name="Lipzen A."/>
            <person name="Balint B."/>
            <person name="Henrissat B."/>
            <person name="Andreopoulos B."/>
            <person name="Martin F.M."/>
            <person name="Harder C.B."/>
            <person name="Rigling D."/>
            <person name="Ford K.L."/>
            <person name="Foster G.D."/>
            <person name="Pangilinan J."/>
            <person name="Papanicolaou A."/>
            <person name="Barry K."/>
            <person name="LaButti K."/>
            <person name="Viragh M."/>
            <person name="Koriabine M."/>
            <person name="Yan M."/>
            <person name="Riley R."/>
            <person name="Champramary S."/>
            <person name="Plett K.L."/>
            <person name="Tsai I.J."/>
            <person name="Slot J."/>
            <person name="Sipos G."/>
            <person name="Plett J."/>
            <person name="Nagy L.G."/>
            <person name="Grigoriev I.V."/>
        </authorList>
    </citation>
    <scope>NUCLEOTIDE SEQUENCE</scope>
    <source>
        <strain evidence="1">FPL87.14</strain>
    </source>
</reference>
<feature type="non-terminal residue" evidence="1">
    <location>
        <position position="1"/>
    </location>
</feature>
<evidence type="ECO:0000313" key="1">
    <source>
        <dbReference type="EMBL" id="KAK0435505.1"/>
    </source>
</evidence>
<feature type="non-terminal residue" evidence="1">
    <location>
        <position position="59"/>
    </location>
</feature>
<comment type="caution">
    <text evidence="1">The sequence shown here is derived from an EMBL/GenBank/DDBJ whole genome shotgun (WGS) entry which is preliminary data.</text>
</comment>
<sequence>YLGPYEVEWRTQGGSYKLKELDGTFIWKNVTAFQLYPYISRNGPEFQKLIQDSNHLTDP</sequence>